<protein>
    <recommendedName>
        <fullName evidence="2">Protein kinase domain-containing protein</fullName>
    </recommendedName>
</protein>
<dbReference type="InterPro" id="IPR001245">
    <property type="entry name" value="Ser-Thr/Tyr_kinase_cat_dom"/>
</dbReference>
<gene>
    <name evidence="3" type="ORF">VNO80_12798</name>
</gene>
<dbReference type="Pfam" id="PF07714">
    <property type="entry name" value="PK_Tyr_Ser-Thr"/>
    <property type="match status" value="2"/>
</dbReference>
<dbReference type="PANTHER" id="PTHR46821">
    <property type="entry name" value="OS07G0586332 PROTEIN"/>
    <property type="match status" value="1"/>
</dbReference>
<dbReference type="GO" id="GO:0004672">
    <property type="term" value="F:protein kinase activity"/>
    <property type="evidence" value="ECO:0007669"/>
    <property type="project" value="InterPro"/>
</dbReference>
<feature type="transmembrane region" description="Helical" evidence="1">
    <location>
        <begin position="22"/>
        <end position="44"/>
    </location>
</feature>
<feature type="domain" description="Protein kinase" evidence="2">
    <location>
        <begin position="79"/>
        <end position="637"/>
    </location>
</feature>
<dbReference type="InterPro" id="IPR000719">
    <property type="entry name" value="Prot_kinase_dom"/>
</dbReference>
<dbReference type="InterPro" id="IPR044576">
    <property type="entry name" value="At4g25390-like"/>
</dbReference>
<dbReference type="PANTHER" id="PTHR46821:SF7">
    <property type="entry name" value="PROTEIN KINASE SUPERFAMILY PROTEIN"/>
    <property type="match status" value="1"/>
</dbReference>
<evidence type="ECO:0000313" key="4">
    <source>
        <dbReference type="Proteomes" id="UP001374584"/>
    </source>
</evidence>
<comment type="caution">
    <text evidence="3">The sequence shown here is derived from an EMBL/GenBank/DDBJ whole genome shotgun (WGS) entry which is preliminary data.</text>
</comment>
<keyword evidence="4" id="KW-1185">Reference proteome</keyword>
<accession>A0AAN9N6M6</accession>
<dbReference type="InterPro" id="IPR011009">
    <property type="entry name" value="Kinase-like_dom_sf"/>
</dbReference>
<organism evidence="3 4">
    <name type="scientific">Phaseolus coccineus</name>
    <name type="common">Scarlet runner bean</name>
    <name type="synonym">Phaseolus multiflorus</name>
    <dbReference type="NCBI Taxonomy" id="3886"/>
    <lineage>
        <taxon>Eukaryota</taxon>
        <taxon>Viridiplantae</taxon>
        <taxon>Streptophyta</taxon>
        <taxon>Embryophyta</taxon>
        <taxon>Tracheophyta</taxon>
        <taxon>Spermatophyta</taxon>
        <taxon>Magnoliopsida</taxon>
        <taxon>eudicotyledons</taxon>
        <taxon>Gunneridae</taxon>
        <taxon>Pentapetalae</taxon>
        <taxon>rosids</taxon>
        <taxon>fabids</taxon>
        <taxon>Fabales</taxon>
        <taxon>Fabaceae</taxon>
        <taxon>Papilionoideae</taxon>
        <taxon>50 kb inversion clade</taxon>
        <taxon>NPAAA clade</taxon>
        <taxon>indigoferoid/millettioid clade</taxon>
        <taxon>Phaseoleae</taxon>
        <taxon>Phaseolus</taxon>
    </lineage>
</organism>
<dbReference type="Gene3D" id="3.40.50.2000">
    <property type="entry name" value="Glycogen Phosphorylase B"/>
    <property type="match status" value="2"/>
</dbReference>
<dbReference type="Gene3D" id="3.30.200.20">
    <property type="entry name" value="Phosphorylase Kinase, domain 1"/>
    <property type="match status" value="1"/>
</dbReference>
<sequence length="811" mass="91506">MPSRQLSTSTDTPPRHHHHHHFFIPLIAATVSTLTLLLFLLFLLCHRILTRKRATHPPPPPSSSPPHRLSFSVLRRATNSFSSRLGHGGFGPVFSGTLAGVPVAVKLMDSASSQQGEREFHNELFFASKLLSRHVITATHFSSDPKRRRFLLVYELMQNGNLQDALLHRKCPELSNWNTRFSIILNIAKGIHFLHSCDPPVIHGDIKPSNVLLDRDFSPRIGDFGLARLSSEPPRFEIEVLECGSVNNDEEKKKMKEEEVDDCGSVASTHSVFMEEGSLGVEQSPSPETAVMMAMTSPETGLAVAAASPGFEKDDAKKMNGKGLKSNSVRDWWWKHENDVGSGESKKVKDYVMEWIGRDVNKERVKGGIEYGDVEMGKEEAKKKKKKKRRGKELEWWESMEEEKFDGVKGKRRTVREWWKDECFEENENKNKKKKKKRKGGGVKSDDIENGDDWWVSDDALDKRKGKSRSRNNRGNMDWWMDGLSGELWRGRRNNSFDSASGEIPKSGGVSSTPSMRGTVCYVAPECGYGGDVTEKCDVYSFGVLLLVIISGRRPLQVSGSPLSEFQRANLLSRARHCARNGKLFELVDESLQLLDKEQALLCIKVALLCLLKSPARRPSLKEVVGMLSGELESPQLPVEYSPSTPSRYPFKSRRKGSFLPRLKSHAGNTRMLEFEMVKFFEAESFYKLFSFGGDNKGVRAVDSEFHVVLKGDEQGLEWVRGESERERNIGEVAGGLERDVKSVEGFVRGFMKGETLRKMVRAIMEWEDEKEVRRKVGELGEMTHKALEDGGSSQLTLDSQLQRKIIHLKL</sequence>
<dbReference type="GO" id="GO:0005524">
    <property type="term" value="F:ATP binding"/>
    <property type="evidence" value="ECO:0007669"/>
    <property type="project" value="InterPro"/>
</dbReference>
<dbReference type="EMBL" id="JAYMYR010000005">
    <property type="protein sequence ID" value="KAK7364268.1"/>
    <property type="molecule type" value="Genomic_DNA"/>
</dbReference>
<evidence type="ECO:0000256" key="1">
    <source>
        <dbReference type="SAM" id="Phobius"/>
    </source>
</evidence>
<evidence type="ECO:0000313" key="3">
    <source>
        <dbReference type="EMBL" id="KAK7364268.1"/>
    </source>
</evidence>
<dbReference type="SUPFAM" id="SSF53756">
    <property type="entry name" value="UDP-Glycosyltransferase/glycogen phosphorylase"/>
    <property type="match status" value="1"/>
</dbReference>
<dbReference type="AlphaFoldDB" id="A0AAN9N6M6"/>
<keyword evidence="1" id="KW-1133">Transmembrane helix</keyword>
<name>A0AAN9N6M6_PHACN</name>
<dbReference type="SUPFAM" id="SSF56112">
    <property type="entry name" value="Protein kinase-like (PK-like)"/>
    <property type="match status" value="1"/>
</dbReference>
<dbReference type="SMART" id="SM00220">
    <property type="entry name" value="S_TKc"/>
    <property type="match status" value="1"/>
</dbReference>
<dbReference type="PROSITE" id="PS00108">
    <property type="entry name" value="PROTEIN_KINASE_ST"/>
    <property type="match status" value="1"/>
</dbReference>
<dbReference type="Proteomes" id="UP001374584">
    <property type="component" value="Unassembled WGS sequence"/>
</dbReference>
<reference evidence="3 4" key="1">
    <citation type="submission" date="2024-01" db="EMBL/GenBank/DDBJ databases">
        <title>The genomes of 5 underutilized Papilionoideae crops provide insights into root nodulation and disease resistanc.</title>
        <authorList>
            <person name="Jiang F."/>
        </authorList>
    </citation>
    <scope>NUCLEOTIDE SEQUENCE [LARGE SCALE GENOMIC DNA]</scope>
    <source>
        <strain evidence="3">JINMINGXINNONG_FW02</strain>
        <tissue evidence="3">Leaves</tissue>
    </source>
</reference>
<evidence type="ECO:0000259" key="2">
    <source>
        <dbReference type="PROSITE" id="PS50011"/>
    </source>
</evidence>
<dbReference type="Gene3D" id="1.10.510.10">
    <property type="entry name" value="Transferase(Phosphotransferase) domain 1"/>
    <property type="match status" value="2"/>
</dbReference>
<proteinExistence type="predicted"/>
<dbReference type="InterPro" id="IPR008271">
    <property type="entry name" value="Ser/Thr_kinase_AS"/>
</dbReference>
<dbReference type="PROSITE" id="PS50011">
    <property type="entry name" value="PROTEIN_KINASE_DOM"/>
    <property type="match status" value="1"/>
</dbReference>
<keyword evidence="1" id="KW-0472">Membrane</keyword>
<keyword evidence="1" id="KW-0812">Transmembrane</keyword>